<dbReference type="RefSeq" id="WP_227871618.1">
    <property type="nucleotide sequence ID" value="NZ_CP020919.1"/>
</dbReference>
<evidence type="ECO:0000259" key="10">
    <source>
        <dbReference type="PROSITE" id="PS51371"/>
    </source>
</evidence>
<name>A0A2S1LRQ5_9FLAO</name>
<dbReference type="InterPro" id="IPR006668">
    <property type="entry name" value="Mg_transptr_MgtE_intracell_dom"/>
</dbReference>
<dbReference type="InterPro" id="IPR006669">
    <property type="entry name" value="MgtE_transporter"/>
</dbReference>
<feature type="transmembrane region" description="Helical" evidence="9">
    <location>
        <begin position="366"/>
        <end position="387"/>
    </location>
</feature>
<dbReference type="SUPFAM" id="SSF161093">
    <property type="entry name" value="MgtE membrane domain-like"/>
    <property type="match status" value="1"/>
</dbReference>
<keyword evidence="4 9" id="KW-0812">Transmembrane</keyword>
<gene>
    <name evidence="11" type="ORF">FK004_15035</name>
</gene>
<feature type="transmembrane region" description="Helical" evidence="9">
    <location>
        <begin position="440"/>
        <end position="462"/>
    </location>
</feature>
<evidence type="ECO:0000313" key="12">
    <source>
        <dbReference type="Proteomes" id="UP000244677"/>
    </source>
</evidence>
<dbReference type="CDD" id="cd04606">
    <property type="entry name" value="CBS_pair_Mg_transporter"/>
    <property type="match status" value="1"/>
</dbReference>
<comment type="function">
    <text evidence="9">Acts as a magnesium transporter.</text>
</comment>
<evidence type="ECO:0000256" key="6">
    <source>
        <dbReference type="ARBA" id="ARBA00022989"/>
    </source>
</evidence>
<dbReference type="PANTHER" id="PTHR43773:SF1">
    <property type="entry name" value="MAGNESIUM TRANSPORTER MGTE"/>
    <property type="match status" value="1"/>
</dbReference>
<evidence type="ECO:0000256" key="5">
    <source>
        <dbReference type="ARBA" id="ARBA00022842"/>
    </source>
</evidence>
<dbReference type="KEGG" id="fki:FK004_15035"/>
<comment type="subunit">
    <text evidence="9">Homodimer.</text>
</comment>
<dbReference type="PANTHER" id="PTHR43773">
    <property type="entry name" value="MAGNESIUM TRANSPORTER MGTE"/>
    <property type="match status" value="1"/>
</dbReference>
<keyword evidence="7 9" id="KW-0472">Membrane</keyword>
<feature type="transmembrane region" description="Helical" evidence="9">
    <location>
        <begin position="399"/>
        <end position="420"/>
    </location>
</feature>
<feature type="transmembrane region" description="Helical" evidence="9">
    <location>
        <begin position="290"/>
        <end position="310"/>
    </location>
</feature>
<keyword evidence="5 9" id="KW-0460">Magnesium</keyword>
<evidence type="ECO:0000256" key="2">
    <source>
        <dbReference type="ARBA" id="ARBA00009749"/>
    </source>
</evidence>
<comment type="subcellular location">
    <subcellularLocation>
        <location evidence="9">Cell membrane</location>
        <topology evidence="9">Multi-pass membrane protein</topology>
    </subcellularLocation>
    <subcellularLocation>
        <location evidence="1">Membrane</location>
        <topology evidence="1">Multi-pass membrane protein</topology>
    </subcellularLocation>
</comment>
<proteinExistence type="inferred from homology"/>
<keyword evidence="9" id="KW-0479">Metal-binding</keyword>
<evidence type="ECO:0000256" key="8">
    <source>
        <dbReference type="PROSITE-ProRule" id="PRU00703"/>
    </source>
</evidence>
<protein>
    <recommendedName>
        <fullName evidence="9">Magnesium transporter MgtE</fullName>
    </recommendedName>
</protein>
<dbReference type="Proteomes" id="UP000244677">
    <property type="component" value="Chromosome"/>
</dbReference>
<keyword evidence="8" id="KW-0129">CBS domain</keyword>
<dbReference type="SUPFAM" id="SSF158791">
    <property type="entry name" value="MgtE N-terminal domain-like"/>
    <property type="match status" value="1"/>
</dbReference>
<keyword evidence="3 9" id="KW-0813">Transport</keyword>
<dbReference type="SUPFAM" id="SSF54631">
    <property type="entry name" value="CBS-domain pair"/>
    <property type="match status" value="1"/>
</dbReference>
<dbReference type="GO" id="GO:0046872">
    <property type="term" value="F:metal ion binding"/>
    <property type="evidence" value="ECO:0007669"/>
    <property type="project" value="UniProtKB-KW"/>
</dbReference>
<dbReference type="Pfam" id="PF00571">
    <property type="entry name" value="CBS"/>
    <property type="match status" value="2"/>
</dbReference>
<evidence type="ECO:0000256" key="7">
    <source>
        <dbReference type="ARBA" id="ARBA00023136"/>
    </source>
</evidence>
<dbReference type="GO" id="GO:0015095">
    <property type="term" value="F:magnesium ion transmembrane transporter activity"/>
    <property type="evidence" value="ECO:0007669"/>
    <property type="project" value="UniProtKB-UniRule"/>
</dbReference>
<dbReference type="InterPro" id="IPR046342">
    <property type="entry name" value="CBS_dom_sf"/>
</dbReference>
<dbReference type="NCBIfam" id="TIGR00400">
    <property type="entry name" value="mgtE"/>
    <property type="match status" value="1"/>
</dbReference>
<feature type="domain" description="CBS" evidence="10">
    <location>
        <begin position="204"/>
        <end position="260"/>
    </location>
</feature>
<dbReference type="InterPro" id="IPR006667">
    <property type="entry name" value="SLC41_membr_dom"/>
</dbReference>
<evidence type="ECO:0000256" key="3">
    <source>
        <dbReference type="ARBA" id="ARBA00022448"/>
    </source>
</evidence>
<keyword evidence="12" id="KW-1185">Reference proteome</keyword>
<accession>A0A2S1LRQ5</accession>
<evidence type="ECO:0000256" key="1">
    <source>
        <dbReference type="ARBA" id="ARBA00004141"/>
    </source>
</evidence>
<feature type="domain" description="CBS" evidence="10">
    <location>
        <begin position="140"/>
        <end position="202"/>
    </location>
</feature>
<evidence type="ECO:0000256" key="9">
    <source>
        <dbReference type="RuleBase" id="RU362011"/>
    </source>
</evidence>
<dbReference type="SMART" id="SM00116">
    <property type="entry name" value="CBS"/>
    <property type="match status" value="2"/>
</dbReference>
<reference evidence="11 12" key="1">
    <citation type="submission" date="2017-04" db="EMBL/GenBank/DDBJ databases">
        <title>Complete genome sequence of Flavobacterium kingsejong AJ004.</title>
        <authorList>
            <person name="Lee P.C."/>
        </authorList>
    </citation>
    <scope>NUCLEOTIDE SEQUENCE [LARGE SCALE GENOMIC DNA]</scope>
    <source>
        <strain evidence="11 12">AJ004</strain>
    </source>
</reference>
<evidence type="ECO:0000313" key="11">
    <source>
        <dbReference type="EMBL" id="AWG26445.1"/>
    </source>
</evidence>
<keyword evidence="9" id="KW-1003">Cell membrane</keyword>
<dbReference type="Pfam" id="PF03448">
    <property type="entry name" value="MgtE_N"/>
    <property type="match status" value="1"/>
</dbReference>
<comment type="similarity">
    <text evidence="2 9">Belongs to the SLC41A transporter family.</text>
</comment>
<evidence type="ECO:0000256" key="4">
    <source>
        <dbReference type="ARBA" id="ARBA00022692"/>
    </source>
</evidence>
<sequence>MTNRMNILDLKKLAKEFQDIDQLIQVIPLLKKMPTVEVAEVLLRLDTFYIMDLLFRFSPEQQGLLYAEFPVRLQLDIFQGLSKKKFVSFFENMPSENRADLFQHFSQEEQVLLLPYLSKKVQENVIELSSYPPETAGGIMSTDFATVVKSMSCAEAIAKVRSDAPSKRTIYYTYVVDADQKIQGFITLKDLILAHPETLVEEALHTDFVWVYVDEDRKKVAEKIEKYDLVAIPVLNRGNQLVGIVMHDDAIEIIRAEHTENMEKFMGIVPAREESAYLDTSSWKHFKKRMVWIVSLAAVGIISGLIIHSYENALEKLLILALYMPMVADTGGNSGSQAATVVVRALALGQVTPRSWLRILWKEAKISLLLALCLSVLAYGKVLFLSWETEIPTAYSLESIAFMISLALALQVITATVIGAGLPLLVNRFGGDPAVAASPAITTVVDITGLLIYFGMATLFFAL</sequence>
<dbReference type="InterPro" id="IPR036739">
    <property type="entry name" value="SLC41_membr_dom_sf"/>
</dbReference>
<dbReference type="AlphaFoldDB" id="A0A2S1LRQ5"/>
<dbReference type="Gene3D" id="3.10.580.10">
    <property type="entry name" value="CBS-domain"/>
    <property type="match status" value="1"/>
</dbReference>
<dbReference type="SMART" id="SM00924">
    <property type="entry name" value="MgtE_N"/>
    <property type="match status" value="1"/>
</dbReference>
<keyword evidence="6 9" id="KW-1133">Transmembrane helix</keyword>
<organism evidence="11 12">
    <name type="scientific">Flavobacterium kingsejongi</name>
    <dbReference type="NCBI Taxonomy" id="1678728"/>
    <lineage>
        <taxon>Bacteria</taxon>
        <taxon>Pseudomonadati</taxon>
        <taxon>Bacteroidota</taxon>
        <taxon>Flavobacteriia</taxon>
        <taxon>Flavobacteriales</taxon>
        <taxon>Flavobacteriaceae</taxon>
        <taxon>Flavobacterium</taxon>
    </lineage>
</organism>
<dbReference type="InterPro" id="IPR000644">
    <property type="entry name" value="CBS_dom"/>
</dbReference>
<dbReference type="Pfam" id="PF01769">
    <property type="entry name" value="MgtE"/>
    <property type="match status" value="1"/>
</dbReference>
<dbReference type="EMBL" id="CP020919">
    <property type="protein sequence ID" value="AWG26445.1"/>
    <property type="molecule type" value="Genomic_DNA"/>
</dbReference>
<comment type="caution">
    <text evidence="9">Lacks conserved residue(s) required for the propagation of feature annotation.</text>
</comment>
<dbReference type="PROSITE" id="PS51371">
    <property type="entry name" value="CBS"/>
    <property type="match status" value="2"/>
</dbReference>
<dbReference type="GO" id="GO:0005886">
    <property type="term" value="C:plasma membrane"/>
    <property type="evidence" value="ECO:0007669"/>
    <property type="project" value="UniProtKB-SubCell"/>
</dbReference>
<dbReference type="Gene3D" id="1.10.357.20">
    <property type="entry name" value="SLC41 divalent cation transporters, integral membrane domain"/>
    <property type="match status" value="1"/>
</dbReference>